<proteinExistence type="predicted"/>
<gene>
    <name evidence="4 5" type="primary">LOC106465909</name>
</gene>
<dbReference type="Gene3D" id="1.20.120.1920">
    <property type="entry name" value="UBAP1 SOUBA domain"/>
    <property type="match status" value="1"/>
</dbReference>
<dbReference type="InterPro" id="IPR023340">
    <property type="entry name" value="UMA"/>
</dbReference>
<feature type="domain" description="UMA" evidence="2">
    <location>
        <begin position="12"/>
        <end position="57"/>
    </location>
</feature>
<dbReference type="InterPro" id="IPR015940">
    <property type="entry name" value="UBA"/>
</dbReference>
<accession>A0ABM1BGM2</accession>
<evidence type="ECO:0000313" key="5">
    <source>
        <dbReference type="RefSeq" id="XP_022249559.1"/>
    </source>
</evidence>
<dbReference type="Pfam" id="PF21267">
    <property type="entry name" value="UBAP-1_UBA2"/>
    <property type="match status" value="1"/>
</dbReference>
<protein>
    <submittedName>
        <fullName evidence="4 5">Ubiquitin-associated protein 1-like</fullName>
    </submittedName>
</protein>
<dbReference type="RefSeq" id="XP_013781600.1">
    <property type="nucleotide sequence ID" value="XM_013926146.2"/>
</dbReference>
<name>A0ABM1BGM2_LIMPO</name>
<dbReference type="GeneID" id="106465909"/>
<dbReference type="InterPro" id="IPR009060">
    <property type="entry name" value="UBA-like_sf"/>
</dbReference>
<dbReference type="SUPFAM" id="SSF46934">
    <property type="entry name" value="UBA-like"/>
    <property type="match status" value="1"/>
</dbReference>
<dbReference type="PROSITE" id="PS50030">
    <property type="entry name" value="UBA"/>
    <property type="match status" value="2"/>
</dbReference>
<dbReference type="RefSeq" id="XP_022249559.1">
    <property type="nucleotide sequence ID" value="XM_022393851.1"/>
</dbReference>
<sequence length="598" mass="65923">MAYDRKEVIGYLEGVPVKVGEKFRPPRKVTLPLSFHSSFSLNVLEEDYDFNLEKQVIEHAEKCKLEKEVAEKAKTQKIASEIEQFTKSIAMVQSNSETDQAVQENQENGCECPEKSDPSQIRYSVNACSSPNKIFYQGRYAEGNVSQQSPIGNIFEPASILQPQRLLPPEALENKPIESNNNQSKRLNLADFESDDFSPFDYMELKSINELEELNTVFQGMAGGGVPSQPGPEAAVTSASPLYSSVSSASQFVNGAPVNYGHQFVSNSYGSVTGSSLYQAAALTTNRVDSNSSIPLEGEVSISLYNNTGAPVNSYPFIKTPDSLEGSYSSVRFSPNSQVIKSKSTCPQGSYLPGVLYNHTGRSVSVSEESSNTFSKHLVEPSISSHPGSSLSEHLRLKSSKSTSDLRTLSDILEYENINEVSIRSVTPPPRPRAVSTAGAQIQWSKNVPVNNNSETVNTTKNLCELTTINSKASAFSEDFQLPNPYGELRAEEKYLVDTICDMGFPQDMVSRAVKHLGNNDKKVVDHLCQVQGLVEKGYDGIEAETALHLHDYRVEEAMKYLDLMNQFSVLGFEKDAIKKALIRQKNDRDKALDALLL</sequence>
<evidence type="ECO:0000313" key="4">
    <source>
        <dbReference type="RefSeq" id="XP_013781600.1"/>
    </source>
</evidence>
<dbReference type="Proteomes" id="UP000694941">
    <property type="component" value="Unplaced"/>
</dbReference>
<dbReference type="PANTHER" id="PTHR15960:SF5">
    <property type="entry name" value="LD44032P"/>
    <property type="match status" value="1"/>
</dbReference>
<evidence type="ECO:0000313" key="3">
    <source>
        <dbReference type="Proteomes" id="UP000694941"/>
    </source>
</evidence>
<dbReference type="InterPro" id="IPR038870">
    <property type="entry name" value="UBAP1"/>
</dbReference>
<evidence type="ECO:0000259" key="1">
    <source>
        <dbReference type="PROSITE" id="PS50030"/>
    </source>
</evidence>
<keyword evidence="3" id="KW-1185">Reference proteome</keyword>
<evidence type="ECO:0000259" key="2">
    <source>
        <dbReference type="PROSITE" id="PS51497"/>
    </source>
</evidence>
<dbReference type="PANTHER" id="PTHR15960">
    <property type="entry name" value="LD44032P"/>
    <property type="match status" value="1"/>
</dbReference>
<organism evidence="3 4">
    <name type="scientific">Limulus polyphemus</name>
    <name type="common">Atlantic horseshoe crab</name>
    <dbReference type="NCBI Taxonomy" id="6850"/>
    <lineage>
        <taxon>Eukaryota</taxon>
        <taxon>Metazoa</taxon>
        <taxon>Ecdysozoa</taxon>
        <taxon>Arthropoda</taxon>
        <taxon>Chelicerata</taxon>
        <taxon>Merostomata</taxon>
        <taxon>Xiphosura</taxon>
        <taxon>Limulidae</taxon>
        <taxon>Limulus</taxon>
    </lineage>
</organism>
<dbReference type="InterPro" id="IPR049467">
    <property type="entry name" value="UBAP-1-like_UBA2"/>
</dbReference>
<reference evidence="4 5" key="1">
    <citation type="submission" date="2025-05" db="UniProtKB">
        <authorList>
            <consortium name="RefSeq"/>
        </authorList>
    </citation>
    <scope>IDENTIFICATION</scope>
    <source>
        <tissue evidence="4 5">Muscle</tissue>
    </source>
</reference>
<dbReference type="InterPro" id="IPR042575">
    <property type="entry name" value="UBAP1_C"/>
</dbReference>
<feature type="domain" description="UBA" evidence="1">
    <location>
        <begin position="554"/>
        <end position="598"/>
    </location>
</feature>
<dbReference type="CDD" id="cd14316">
    <property type="entry name" value="UBA2_UBAP1_like"/>
    <property type="match status" value="1"/>
</dbReference>
<dbReference type="PROSITE" id="PS51497">
    <property type="entry name" value="UMA"/>
    <property type="match status" value="1"/>
</dbReference>
<feature type="domain" description="UBA" evidence="1">
    <location>
        <begin position="490"/>
        <end position="531"/>
    </location>
</feature>